<evidence type="ECO:0008006" key="7">
    <source>
        <dbReference type="Google" id="ProtNLM"/>
    </source>
</evidence>
<dbReference type="PANTHER" id="PTHR32305:SF15">
    <property type="entry name" value="PROTEIN RHSA-RELATED"/>
    <property type="match status" value="1"/>
</dbReference>
<feature type="region of interest" description="Disordered" evidence="2">
    <location>
        <begin position="60"/>
        <end position="112"/>
    </location>
</feature>
<comment type="caution">
    <text evidence="5">The sequence shown here is derived from an EMBL/GenBank/DDBJ whole genome shotgun (WGS) entry which is preliminary data.</text>
</comment>
<evidence type="ECO:0000313" key="6">
    <source>
        <dbReference type="Proteomes" id="UP001499987"/>
    </source>
</evidence>
<feature type="domain" description="Teneurin-like YD-shell" evidence="4">
    <location>
        <begin position="572"/>
        <end position="968"/>
    </location>
</feature>
<keyword evidence="6" id="KW-1185">Reference proteome</keyword>
<feature type="compositionally biased region" description="Polar residues" evidence="2">
    <location>
        <begin position="753"/>
        <end position="762"/>
    </location>
</feature>
<evidence type="ECO:0000259" key="3">
    <source>
        <dbReference type="Pfam" id="PF20148"/>
    </source>
</evidence>
<evidence type="ECO:0000256" key="1">
    <source>
        <dbReference type="ARBA" id="ARBA00022737"/>
    </source>
</evidence>
<feature type="compositionally biased region" description="Basic and acidic residues" evidence="2">
    <location>
        <begin position="88"/>
        <end position="106"/>
    </location>
</feature>
<dbReference type="InterPro" id="IPR006530">
    <property type="entry name" value="YD"/>
</dbReference>
<proteinExistence type="predicted"/>
<dbReference type="EMBL" id="BAAALD010000010">
    <property type="protein sequence ID" value="GAA1075662.1"/>
    <property type="molecule type" value="Genomic_DNA"/>
</dbReference>
<accession>A0ABP4DZP7</accession>
<dbReference type="Proteomes" id="UP001499987">
    <property type="component" value="Unassembled WGS sequence"/>
</dbReference>
<dbReference type="RefSeq" id="WP_344622793.1">
    <property type="nucleotide sequence ID" value="NZ_BAAALD010000010.1"/>
</dbReference>
<protein>
    <recommendedName>
        <fullName evidence="7">RHS repeat protein</fullName>
    </recommendedName>
</protein>
<feature type="region of interest" description="Disordered" evidence="2">
    <location>
        <begin position="179"/>
        <end position="210"/>
    </location>
</feature>
<evidence type="ECO:0000256" key="2">
    <source>
        <dbReference type="SAM" id="MobiDB-lite"/>
    </source>
</evidence>
<keyword evidence="1" id="KW-0677">Repeat</keyword>
<dbReference type="PANTHER" id="PTHR32305">
    <property type="match status" value="1"/>
</dbReference>
<reference evidence="6" key="1">
    <citation type="journal article" date="2019" name="Int. J. Syst. Evol. Microbiol.">
        <title>The Global Catalogue of Microorganisms (GCM) 10K type strain sequencing project: providing services to taxonomists for standard genome sequencing and annotation.</title>
        <authorList>
            <consortium name="The Broad Institute Genomics Platform"/>
            <consortium name="The Broad Institute Genome Sequencing Center for Infectious Disease"/>
            <person name="Wu L."/>
            <person name="Ma J."/>
        </authorList>
    </citation>
    <scope>NUCLEOTIDE SEQUENCE [LARGE SCALE GENOMIC DNA]</scope>
    <source>
        <strain evidence="6">JCM 13002</strain>
    </source>
</reference>
<feature type="domain" description="Teneurin-like YD-shell" evidence="4">
    <location>
        <begin position="1032"/>
        <end position="1112"/>
    </location>
</feature>
<dbReference type="Pfam" id="PF05593">
    <property type="entry name" value="RHS_repeat"/>
    <property type="match status" value="4"/>
</dbReference>
<feature type="compositionally biased region" description="Gly residues" evidence="2">
    <location>
        <begin position="74"/>
        <end position="87"/>
    </location>
</feature>
<dbReference type="InterPro" id="IPR050708">
    <property type="entry name" value="T6SS_VgrG/RHS"/>
</dbReference>
<dbReference type="InterPro" id="IPR056823">
    <property type="entry name" value="TEN-like_YD-shell"/>
</dbReference>
<dbReference type="Pfam" id="PF20148">
    <property type="entry name" value="DUF6531"/>
    <property type="match status" value="1"/>
</dbReference>
<gene>
    <name evidence="5" type="ORF">GCM10009663_16030</name>
</gene>
<dbReference type="InterPro" id="IPR022385">
    <property type="entry name" value="Rhs_assc_core"/>
</dbReference>
<dbReference type="InterPro" id="IPR031325">
    <property type="entry name" value="RHS_repeat"/>
</dbReference>
<dbReference type="InterPro" id="IPR045351">
    <property type="entry name" value="DUF6531"/>
</dbReference>
<organism evidence="5 6">
    <name type="scientific">Kitasatospora arboriphila</name>
    <dbReference type="NCBI Taxonomy" id="258052"/>
    <lineage>
        <taxon>Bacteria</taxon>
        <taxon>Bacillati</taxon>
        <taxon>Actinomycetota</taxon>
        <taxon>Actinomycetes</taxon>
        <taxon>Kitasatosporales</taxon>
        <taxon>Streptomycetaceae</taxon>
        <taxon>Kitasatospora</taxon>
    </lineage>
</organism>
<dbReference type="Pfam" id="PF25023">
    <property type="entry name" value="TEN_YD-shell"/>
    <property type="match status" value="2"/>
</dbReference>
<sequence>MSNRIVKALEHGAQKLGKTLADDAGKAVHQLYKQAGDNLTKVAKNVREVEAKHAKDLEKILAGHEGKGVPHPRSGGGGRGGRGNTHGGEGRRQVADPRQAGRREDAVCGGGEPVDMATGRMFIDQDDASLPGSLPLVFTRNYESGYLAGRWMGPRWVCTFDERLEIDDEGVVHLCPDRTTQAYPHPEPGDPVQASAGGARRDLDIDPDSGTYTLTDRSDGLTRTFTTRPGAQIALLTRVRDRHGRHYDLAYDADGAPVSITHSGGYQLLVTVDAGRITALRLAGGGEDGHDALLLRYGYTDGHLASVYNSSGKPMRFANDASGRILSWTDRNNSRYVYTYDAHDRVVDEGGTDGALRFRFSYGEVDPATGLKVHTETDALGHTTAYEVNEHSQITAITDPLGHTTRYERDAYDRLLAETDPLGRTTRYDYDGAGDLVCVTRPDGERSTATYVGELSLPTEIVEPGGAVWRQTYDDSGLRTSLTDPLGARTTYGYDESGHLTAVTDALGQTTRIRCNPAGLPEEITDATGTATHYHRNAFGRLVSVTDPLGGMIRLTWTIEGQPASRTTPDGATETWAYDGEGNCLSHTDQLGQTTAYEYTHFETLAARTTPDGTRITFTHDANMQLVAVTDALGRQWHYSYDSAGRLTGERDFHHRSISYESDALGQLLRVTNPLGQVIRYGYDVLGRLVSQDAAGRLTAYGYDSAGNLVRAAGPDAEVVRTHDPLGNLLTETVNGRTTAYSYDVLGRRTRRSTPTGHTSVWSYDPAGRPTNLTTPGGGIEFVHDTVGRELSRTYAGELVLTNTWDARHRLTGQRLTTPRAVLQQRAYTYQADGNLTGVADLLAGERTFDMDASGRVTAVRAATWSESYAYDPAGNLTEARWPASGRAEAALGSRVHAGTQLVAAGRVRYEHDSAGRTTLRRVPRLSKKPDTWHYTWDAEDRLTRVTTPDGTRWHYPYDPFGRRIAKQRLRADGSGVEEQTDFVWDGSILAEQTTRAPYLPGPHTLSWDHDGLHPIAQTETITTSGQAAVDRRFFAIVTDLVGTPTELVDPTGDAVCWRTTPTLWGNTTWPSDSTTYTPLRFPGQYFDPETRLHYNLNRYYDPETARYTTPDPLGLAPAPNPDTYVHNPHTWSDPLGLSPHRTKPRIENGNEKEGWQHIDERHIAGTSAHGPGDLMPPTTTRAQVQDAVEKVVKRGQRISDPGRRMQLYERRMTVNGMSARYRVLVDSHDGNRVITFFPVGKSYRP</sequence>
<feature type="domain" description="DUF6531" evidence="3">
    <location>
        <begin position="111"/>
        <end position="181"/>
    </location>
</feature>
<feature type="region of interest" description="Disordered" evidence="2">
    <location>
        <begin position="750"/>
        <end position="770"/>
    </location>
</feature>
<dbReference type="PRINTS" id="PR00394">
    <property type="entry name" value="RHSPROTEIN"/>
</dbReference>
<name>A0ABP4DZP7_9ACTN</name>
<evidence type="ECO:0000259" key="4">
    <source>
        <dbReference type="Pfam" id="PF25023"/>
    </source>
</evidence>
<evidence type="ECO:0000313" key="5">
    <source>
        <dbReference type="EMBL" id="GAA1075662.1"/>
    </source>
</evidence>
<dbReference type="NCBIfam" id="TIGR01643">
    <property type="entry name" value="YD_repeat_2x"/>
    <property type="match status" value="14"/>
</dbReference>
<dbReference type="Gene3D" id="2.180.10.10">
    <property type="entry name" value="RHS repeat-associated core"/>
    <property type="match status" value="3"/>
</dbReference>
<dbReference type="NCBIfam" id="TIGR03696">
    <property type="entry name" value="Rhs_assc_core"/>
    <property type="match status" value="1"/>
</dbReference>